<dbReference type="SUPFAM" id="SSF75005">
    <property type="entry name" value="Arabinanase/levansucrase/invertase"/>
    <property type="match status" value="1"/>
</dbReference>
<evidence type="ECO:0000256" key="3">
    <source>
        <dbReference type="ARBA" id="ARBA00022801"/>
    </source>
</evidence>
<keyword evidence="3" id="KW-0378">Hydrolase</keyword>
<evidence type="ECO:0000313" key="8">
    <source>
        <dbReference type="Proteomes" id="UP000815677"/>
    </source>
</evidence>
<dbReference type="InterPro" id="IPR020904">
    <property type="entry name" value="Sc_DH/Rdtase_CS"/>
</dbReference>
<keyword evidence="5" id="KW-0560">Oxidoreductase</keyword>
<reference evidence="7" key="1">
    <citation type="submission" date="2014-09" db="EMBL/GenBank/DDBJ databases">
        <title>Genome sequence of the luminous mushroom Mycena chlorophos for searching fungal bioluminescence genes.</title>
        <authorList>
            <person name="Tanaka Y."/>
            <person name="Kasuga D."/>
            <person name="Oba Y."/>
            <person name="Hase S."/>
            <person name="Sato K."/>
            <person name="Oba Y."/>
            <person name="Sakakibara Y."/>
        </authorList>
    </citation>
    <scope>NUCLEOTIDE SEQUENCE</scope>
</reference>
<dbReference type="InterPro" id="IPR023296">
    <property type="entry name" value="Glyco_hydro_beta-prop_sf"/>
</dbReference>
<evidence type="ECO:0000313" key="7">
    <source>
        <dbReference type="EMBL" id="GAT49663.1"/>
    </source>
</evidence>
<dbReference type="InterPro" id="IPR006710">
    <property type="entry name" value="Glyco_hydro_43"/>
</dbReference>
<keyword evidence="4" id="KW-0521">NADP</keyword>
<dbReference type="Pfam" id="PF04616">
    <property type="entry name" value="Glyco_hydro_43"/>
    <property type="match status" value="1"/>
</dbReference>
<dbReference type="PRINTS" id="PR00081">
    <property type="entry name" value="GDHRDH"/>
</dbReference>
<protein>
    <submittedName>
        <fullName evidence="7">Arabinanase/levansucrase/invertase superfamily protein</fullName>
    </submittedName>
</protein>
<proteinExistence type="inferred from homology"/>
<dbReference type="SUPFAM" id="SSF51735">
    <property type="entry name" value="NAD(P)-binding Rossmann-fold domains"/>
    <property type="match status" value="1"/>
</dbReference>
<dbReference type="Gene3D" id="3.40.50.720">
    <property type="entry name" value="NAD(P)-binding Rossmann-like Domain"/>
    <property type="match status" value="1"/>
</dbReference>
<dbReference type="Gene3D" id="2.115.10.20">
    <property type="entry name" value="Glycosyl hydrolase domain, family 43"/>
    <property type="match status" value="1"/>
</dbReference>
<evidence type="ECO:0000256" key="5">
    <source>
        <dbReference type="ARBA" id="ARBA00023002"/>
    </source>
</evidence>
<evidence type="ECO:0000256" key="4">
    <source>
        <dbReference type="ARBA" id="ARBA00022857"/>
    </source>
</evidence>
<keyword evidence="6" id="KW-0326">Glycosidase</keyword>
<evidence type="ECO:0000256" key="2">
    <source>
        <dbReference type="ARBA" id="ARBA00009865"/>
    </source>
</evidence>
<dbReference type="EMBL" id="DF845749">
    <property type="protein sequence ID" value="GAT49663.1"/>
    <property type="molecule type" value="Genomic_DNA"/>
</dbReference>
<accession>A0ABQ0LEX6</accession>
<dbReference type="Proteomes" id="UP000815677">
    <property type="component" value="Unassembled WGS sequence"/>
</dbReference>
<comment type="similarity">
    <text evidence="1">Belongs to the short-chain dehydrogenases/reductases (SDR) family.</text>
</comment>
<dbReference type="PANTHER" id="PTHR44169">
    <property type="entry name" value="NADPH-DEPENDENT 1-ACYLDIHYDROXYACETONE PHOSPHATE REDUCTASE"/>
    <property type="match status" value="1"/>
</dbReference>
<dbReference type="PRINTS" id="PR00080">
    <property type="entry name" value="SDRFAMILY"/>
</dbReference>
<name>A0ABQ0LEX6_MYCCL</name>
<keyword evidence="8" id="KW-1185">Reference proteome</keyword>
<dbReference type="CDD" id="cd18820">
    <property type="entry name" value="GH43_LbAraf43-like"/>
    <property type="match status" value="1"/>
</dbReference>
<dbReference type="InterPro" id="IPR002347">
    <property type="entry name" value="SDR_fam"/>
</dbReference>
<comment type="similarity">
    <text evidence="2">Belongs to the glycosyl hydrolase 43 family.</text>
</comment>
<dbReference type="Pfam" id="PF00106">
    <property type="entry name" value="adh_short"/>
    <property type="match status" value="1"/>
</dbReference>
<dbReference type="CDD" id="cd05374">
    <property type="entry name" value="17beta-HSD-like_SDR_c"/>
    <property type="match status" value="1"/>
</dbReference>
<evidence type="ECO:0000256" key="1">
    <source>
        <dbReference type="ARBA" id="ARBA00006484"/>
    </source>
</evidence>
<dbReference type="PANTHER" id="PTHR44169:SF6">
    <property type="entry name" value="NADPH-DEPENDENT 1-ACYLDIHYDROXYACETONE PHOSPHATE REDUCTASE"/>
    <property type="match status" value="1"/>
</dbReference>
<evidence type="ECO:0000256" key="6">
    <source>
        <dbReference type="ARBA" id="ARBA00023295"/>
    </source>
</evidence>
<gene>
    <name evidence="7" type="ORF">MCHLO_06960</name>
</gene>
<organism evidence="7 8">
    <name type="scientific">Mycena chlorophos</name>
    <name type="common">Agaric fungus</name>
    <name type="synonym">Agaricus chlorophos</name>
    <dbReference type="NCBI Taxonomy" id="658473"/>
    <lineage>
        <taxon>Eukaryota</taxon>
        <taxon>Fungi</taxon>
        <taxon>Dikarya</taxon>
        <taxon>Basidiomycota</taxon>
        <taxon>Agaricomycotina</taxon>
        <taxon>Agaricomycetes</taxon>
        <taxon>Agaricomycetidae</taxon>
        <taxon>Agaricales</taxon>
        <taxon>Marasmiineae</taxon>
        <taxon>Mycenaceae</taxon>
        <taxon>Mycena</taxon>
    </lineage>
</organism>
<dbReference type="InterPro" id="IPR036291">
    <property type="entry name" value="NAD(P)-bd_dom_sf"/>
</dbReference>
<sequence length="646" mass="71067">MAAEDLLDSITRSFKSLLLLATAIVPGSFLGTPERTYTNPILPGNHADPWILKHNNAYYLTPSMPDGTVGVFKSYALDNFTGIAPSTVWVPPNTTTGVWAPELHYLDGEFYIYCALQDGEDEHADRRMHVLRGTDPNDPTKPFTHVGQITTKENQYAIDGTVLQHNGKKYFIWSGKENNVKTQVQYLYIAEMDTPYSIPADSERVLLHSPYFENGTRNEWHWHDIYGIDEGPQIIVNGEQTFLVYSACASWMPCYSLAIMGLKSPTADPVDPASWWSKEDGPVFFSSKETVGTGHASFTEDANGVPYIAYHAWDVDAPAHWSSRQVRAQPFHFGEDGLPVFPAAVASGVELPAGTSMSASVQRKSVLITGCTPGGIGFELAKEYQSQGLRVFATARRADICAELNSLGFEGLELDVTNDESVRACRERLGALTGGSLDVLVNNAPSGRSCSVPAMDVPMSDAHEVFEINVFGVMRMVQAFVPLLIASGDGRIVNVGSIAGVMPYPFGAVYNASKAALHAYGDTLRLELAPFNIQVLTIATGGIKSNISHTTPPIQTSSLYAPIADHFAKYRRARSQRSATPSQAYASAVVAQSLRKHVKAWFWTGSFSYWCWFVNTFLWRTAFDWPFSREFGLTALKKILSTKKHA</sequence>
<dbReference type="PROSITE" id="PS00061">
    <property type="entry name" value="ADH_SHORT"/>
    <property type="match status" value="1"/>
</dbReference>